<reference evidence="2" key="2">
    <citation type="submission" date="2023-01" db="EMBL/GenBank/DDBJ databases">
        <authorList>
            <person name="Sun Q."/>
            <person name="Evtushenko L."/>
        </authorList>
    </citation>
    <scope>NUCLEOTIDE SEQUENCE</scope>
    <source>
        <strain evidence="2">VKM Ac-1958</strain>
    </source>
</reference>
<reference evidence="2" key="1">
    <citation type="journal article" date="2014" name="Int. J. Syst. Evol. Microbiol.">
        <title>Complete genome sequence of Corynebacterium casei LMG S-19264T (=DSM 44701T), isolated from a smear-ripened cheese.</title>
        <authorList>
            <consortium name="US DOE Joint Genome Institute (JGI-PGF)"/>
            <person name="Walter F."/>
            <person name="Albersmeier A."/>
            <person name="Kalinowski J."/>
            <person name="Ruckert C."/>
        </authorList>
    </citation>
    <scope>NUCLEOTIDE SEQUENCE</scope>
    <source>
        <strain evidence="2">VKM Ac-1958</strain>
    </source>
</reference>
<protein>
    <recommendedName>
        <fullName evidence="1">DUF4166 domain-containing protein</fullName>
    </recommendedName>
</protein>
<keyword evidence="3" id="KW-1185">Reference proteome</keyword>
<dbReference type="AlphaFoldDB" id="A0A9W6HTE8"/>
<proteinExistence type="predicted"/>
<feature type="domain" description="DUF4166" evidence="1">
    <location>
        <begin position="20"/>
        <end position="197"/>
    </location>
</feature>
<name>A0A9W6HTE8_9MICO</name>
<evidence type="ECO:0000313" key="3">
    <source>
        <dbReference type="Proteomes" id="UP001142325"/>
    </source>
</evidence>
<evidence type="ECO:0000313" key="2">
    <source>
        <dbReference type="EMBL" id="GLK01804.1"/>
    </source>
</evidence>
<evidence type="ECO:0000259" key="1">
    <source>
        <dbReference type="Pfam" id="PF13761"/>
    </source>
</evidence>
<dbReference type="Proteomes" id="UP001142325">
    <property type="component" value="Unassembled WGS sequence"/>
</dbReference>
<dbReference type="InterPro" id="IPR025311">
    <property type="entry name" value="DUF4166"/>
</dbReference>
<organism evidence="2 3">
    <name type="scientific">Microbacterium keratanolyticum</name>
    <dbReference type="NCBI Taxonomy" id="67574"/>
    <lineage>
        <taxon>Bacteria</taxon>
        <taxon>Bacillati</taxon>
        <taxon>Actinomycetota</taxon>
        <taxon>Actinomycetes</taxon>
        <taxon>Micrococcales</taxon>
        <taxon>Microbacteriaceae</taxon>
        <taxon>Microbacterium</taxon>
    </lineage>
</organism>
<comment type="caution">
    <text evidence="2">The sequence shown here is derived from an EMBL/GenBank/DDBJ whole genome shotgun (WGS) entry which is preliminary data.</text>
</comment>
<dbReference type="Pfam" id="PF13761">
    <property type="entry name" value="DUF4166"/>
    <property type="match status" value="1"/>
</dbReference>
<sequence>MTAIPQSPYRRAIGAREADLHPRLRLYFSAIPAGHVGVGEGVFTRAGTPRRWLWPFLRPLEKRGVLFAGWERDVPFRVLNRTIVFRAIAEREFHRPSGTWIMQDAVALGRYGRIVDELGEPGTIAASFDVDVRDGALLLTSVRVGVRWGRLRVRLPRLLSPTVRLIERFDDERAQQHVTLTVDAPLIGRVYEYEGWFDYRIEKENG</sequence>
<gene>
    <name evidence="2" type="ORF">GCM10017596_15190</name>
</gene>
<dbReference type="EMBL" id="BSET01000001">
    <property type="protein sequence ID" value="GLK01804.1"/>
    <property type="molecule type" value="Genomic_DNA"/>
</dbReference>
<accession>A0A9W6HTE8</accession>
<dbReference type="RefSeq" id="WP_204939417.1">
    <property type="nucleotide sequence ID" value="NZ_BAAAUM010000001.1"/>
</dbReference>